<gene>
    <name evidence="1" type="ORF">SEVIR_7G231750v2</name>
</gene>
<dbReference type="Gramene" id="TKW06267">
    <property type="protein sequence ID" value="TKW06267"/>
    <property type="gene ID" value="SEVIR_7G231750v2"/>
</dbReference>
<dbReference type="EMBL" id="CM016558">
    <property type="protein sequence ID" value="TKW06267.1"/>
    <property type="molecule type" value="Genomic_DNA"/>
</dbReference>
<name>A0A4U6U7R8_SETVI</name>
<reference evidence="1" key="1">
    <citation type="submission" date="2019-03" db="EMBL/GenBank/DDBJ databases">
        <title>WGS assembly of Setaria viridis.</title>
        <authorList>
            <person name="Huang P."/>
            <person name="Jenkins J."/>
            <person name="Grimwood J."/>
            <person name="Barry K."/>
            <person name="Healey A."/>
            <person name="Mamidi S."/>
            <person name="Sreedasyam A."/>
            <person name="Shu S."/>
            <person name="Feldman M."/>
            <person name="Wu J."/>
            <person name="Yu Y."/>
            <person name="Chen C."/>
            <person name="Johnson J."/>
            <person name="Rokhsar D."/>
            <person name="Baxter I."/>
            <person name="Schmutz J."/>
            <person name="Brutnell T."/>
            <person name="Kellogg E."/>
        </authorList>
    </citation>
    <scope>NUCLEOTIDE SEQUENCE [LARGE SCALE GENOMIC DNA]</scope>
</reference>
<organism evidence="1 2">
    <name type="scientific">Setaria viridis</name>
    <name type="common">Green bristlegrass</name>
    <name type="synonym">Setaria italica subsp. viridis</name>
    <dbReference type="NCBI Taxonomy" id="4556"/>
    <lineage>
        <taxon>Eukaryota</taxon>
        <taxon>Viridiplantae</taxon>
        <taxon>Streptophyta</taxon>
        <taxon>Embryophyta</taxon>
        <taxon>Tracheophyta</taxon>
        <taxon>Spermatophyta</taxon>
        <taxon>Magnoliopsida</taxon>
        <taxon>Liliopsida</taxon>
        <taxon>Poales</taxon>
        <taxon>Poaceae</taxon>
        <taxon>PACMAD clade</taxon>
        <taxon>Panicoideae</taxon>
        <taxon>Panicodae</taxon>
        <taxon>Paniceae</taxon>
        <taxon>Cenchrinae</taxon>
        <taxon>Setaria</taxon>
    </lineage>
</organism>
<evidence type="ECO:0000313" key="1">
    <source>
        <dbReference type="EMBL" id="TKW06267.1"/>
    </source>
</evidence>
<evidence type="ECO:0000313" key="2">
    <source>
        <dbReference type="Proteomes" id="UP000298652"/>
    </source>
</evidence>
<keyword evidence="2" id="KW-1185">Reference proteome</keyword>
<accession>A0A4U6U7R8</accession>
<proteinExistence type="predicted"/>
<dbReference type="Proteomes" id="UP000298652">
    <property type="component" value="Chromosome 7"/>
</dbReference>
<dbReference type="AlphaFoldDB" id="A0A4U6U7R8"/>
<protein>
    <submittedName>
        <fullName evidence="1">Uncharacterized protein</fullName>
    </submittedName>
</protein>
<sequence length="75" mass="8692">MQAAQRQPLDLPTLREEDATVNRKFVMIIGGNQFEPQWWNSYVFTTTSQLPVFLPCRIAVVHSSLQEQILSMERV</sequence>